<keyword evidence="1" id="KW-0732">Signal</keyword>
<dbReference type="PATRIC" id="fig|587753.11.peg.3955"/>
<protein>
    <recommendedName>
        <fullName evidence="4">Ig-like domain-containing protein</fullName>
    </recommendedName>
</protein>
<accession>A0A0G3GHU3</accession>
<dbReference type="AlphaFoldDB" id="A0A0G3GHU3"/>
<feature type="chain" id="PRO_5002554583" description="Ig-like domain-containing protein" evidence="1">
    <location>
        <begin position="25"/>
        <end position="125"/>
    </location>
</feature>
<dbReference type="EMBL" id="CP011020">
    <property type="protein sequence ID" value="AKK00115.1"/>
    <property type="molecule type" value="Genomic_DNA"/>
</dbReference>
<gene>
    <name evidence="2" type="ORF">VM99_19320</name>
</gene>
<evidence type="ECO:0000256" key="1">
    <source>
        <dbReference type="SAM" id="SignalP"/>
    </source>
</evidence>
<reference evidence="3" key="2">
    <citation type="submission" date="2015-03" db="EMBL/GenBank/DDBJ databases">
        <authorList>
            <person name="Deng P."/>
            <person name="Lu S."/>
        </authorList>
    </citation>
    <scope>NUCLEOTIDE SEQUENCE [LARGE SCALE GENOMIC DNA]</scope>
    <source>
        <strain evidence="3">UFB2</strain>
    </source>
</reference>
<evidence type="ECO:0000313" key="2">
    <source>
        <dbReference type="EMBL" id="AKK00115.1"/>
    </source>
</evidence>
<dbReference type="Proteomes" id="UP000035212">
    <property type="component" value="Chromosome"/>
</dbReference>
<evidence type="ECO:0008006" key="4">
    <source>
        <dbReference type="Google" id="ProtNLM"/>
    </source>
</evidence>
<organism evidence="2 3">
    <name type="scientific">Pseudomonas chlororaphis</name>
    <dbReference type="NCBI Taxonomy" id="587753"/>
    <lineage>
        <taxon>Bacteria</taxon>
        <taxon>Pseudomonadati</taxon>
        <taxon>Pseudomonadota</taxon>
        <taxon>Gammaproteobacteria</taxon>
        <taxon>Pseudomonadales</taxon>
        <taxon>Pseudomonadaceae</taxon>
        <taxon>Pseudomonas</taxon>
    </lineage>
</organism>
<sequence>MSRQTAACALALTALSTLCAPAHAGTWQICRLELRIVEVVKKPYPQLEARVAKASPASATVECPPQGSTIRFIPETPDYQSTLPRRQWPAKGQSMRVDYRYLDGICKGDGNQHPCRIKHYPLAGH</sequence>
<reference evidence="2 3" key="1">
    <citation type="journal article" date="2015" name="Stand. Genomic Sci.">
        <title>Complete genome of Pseudomonas chlororaphis strain UFB2, a soil bacterium with antibacterial activity against bacterial canker pathogen of tomato.</title>
        <authorList>
            <person name="Deng P."/>
            <person name="Wang X."/>
            <person name="Baird S.M."/>
            <person name="Lu S.E."/>
        </authorList>
    </citation>
    <scope>NUCLEOTIDE SEQUENCE [LARGE SCALE GENOMIC DNA]</scope>
    <source>
        <strain evidence="2 3">UFB2</strain>
    </source>
</reference>
<proteinExistence type="predicted"/>
<name>A0A0G3GHU3_9PSED</name>
<evidence type="ECO:0000313" key="3">
    <source>
        <dbReference type="Proteomes" id="UP000035212"/>
    </source>
</evidence>
<feature type="signal peptide" evidence="1">
    <location>
        <begin position="1"/>
        <end position="24"/>
    </location>
</feature>